<evidence type="ECO:0000313" key="1">
    <source>
        <dbReference type="EMBL" id="CBI39696.3"/>
    </source>
</evidence>
<keyword evidence="2" id="KW-1185">Reference proteome</keyword>
<proteinExistence type="predicted"/>
<evidence type="ECO:0000313" key="2">
    <source>
        <dbReference type="Proteomes" id="UP000009183"/>
    </source>
</evidence>
<reference evidence="2" key="1">
    <citation type="journal article" date="2007" name="Nature">
        <title>The grapevine genome sequence suggests ancestral hexaploidization in major angiosperm phyla.</title>
        <authorList>
            <consortium name="The French-Italian Public Consortium for Grapevine Genome Characterization."/>
            <person name="Jaillon O."/>
            <person name="Aury J.-M."/>
            <person name="Noel B."/>
            <person name="Policriti A."/>
            <person name="Clepet C."/>
            <person name="Casagrande A."/>
            <person name="Choisne N."/>
            <person name="Aubourg S."/>
            <person name="Vitulo N."/>
            <person name="Jubin C."/>
            <person name="Vezzi A."/>
            <person name="Legeai F."/>
            <person name="Hugueney P."/>
            <person name="Dasilva C."/>
            <person name="Horner D."/>
            <person name="Mica E."/>
            <person name="Jublot D."/>
            <person name="Poulain J."/>
            <person name="Bruyere C."/>
            <person name="Billault A."/>
            <person name="Segurens B."/>
            <person name="Gouyvenoux M."/>
            <person name="Ugarte E."/>
            <person name="Cattonaro F."/>
            <person name="Anthouard V."/>
            <person name="Vico V."/>
            <person name="Del Fabbro C."/>
            <person name="Alaux M."/>
            <person name="Di Gaspero G."/>
            <person name="Dumas V."/>
            <person name="Felice N."/>
            <person name="Paillard S."/>
            <person name="Juman I."/>
            <person name="Moroldo M."/>
            <person name="Scalabrin S."/>
            <person name="Canaguier A."/>
            <person name="Le Clainche I."/>
            <person name="Malacrida G."/>
            <person name="Durand E."/>
            <person name="Pesole G."/>
            <person name="Laucou V."/>
            <person name="Chatelet P."/>
            <person name="Merdinoglu D."/>
            <person name="Delledonne M."/>
            <person name="Pezzotti M."/>
            <person name="Lecharny A."/>
            <person name="Scarpelli C."/>
            <person name="Artiguenave F."/>
            <person name="Pe M.E."/>
            <person name="Valle G."/>
            <person name="Morgante M."/>
            <person name="Caboche M."/>
            <person name="Adam-Blondon A.-F."/>
            <person name="Weissenbach J."/>
            <person name="Quetier F."/>
            <person name="Wincker P."/>
        </authorList>
    </citation>
    <scope>NUCLEOTIDE SEQUENCE [LARGE SCALE GENOMIC DNA]</scope>
    <source>
        <strain evidence="2">cv. Pinot noir / PN40024</strain>
    </source>
</reference>
<dbReference type="Proteomes" id="UP000009183">
    <property type="component" value="Chromosome 14"/>
</dbReference>
<dbReference type="PaxDb" id="29760-VIT_14s0060g00010.t01"/>
<dbReference type="OMA" id="KWARAVI"/>
<protein>
    <submittedName>
        <fullName evidence="1">Uncharacterized protein</fullName>
    </submittedName>
</protein>
<name>D7UAD1_VITVI</name>
<sequence>MMKKWARAVIMKRFRSNCVYSAEDKELEADAIGCKVVGPLHSSDRVFKPYELVFAAVQIGAHRFKVSNGDCIYTERLKLCEVSDKVCCA</sequence>
<organism evidence="1 2">
    <name type="scientific">Vitis vinifera</name>
    <name type="common">Grape</name>
    <dbReference type="NCBI Taxonomy" id="29760"/>
    <lineage>
        <taxon>Eukaryota</taxon>
        <taxon>Viridiplantae</taxon>
        <taxon>Streptophyta</taxon>
        <taxon>Embryophyta</taxon>
        <taxon>Tracheophyta</taxon>
        <taxon>Spermatophyta</taxon>
        <taxon>Magnoliopsida</taxon>
        <taxon>eudicotyledons</taxon>
        <taxon>Gunneridae</taxon>
        <taxon>Pentapetalae</taxon>
        <taxon>rosids</taxon>
        <taxon>Vitales</taxon>
        <taxon>Vitaceae</taxon>
        <taxon>Viteae</taxon>
        <taxon>Vitis</taxon>
    </lineage>
</organism>
<dbReference type="HOGENOM" id="CLU_2459254_0_0_1"/>
<dbReference type="EMBL" id="FN596746">
    <property type="protein sequence ID" value="CBI39696.3"/>
    <property type="molecule type" value="Genomic_DNA"/>
</dbReference>
<accession>D7UAD1</accession>
<dbReference type="AlphaFoldDB" id="D7UAD1"/>
<dbReference type="eggNOG" id="ENOG502T1CY">
    <property type="taxonomic scope" value="Eukaryota"/>
</dbReference>
<dbReference type="STRING" id="29760.D7UAD1"/>
<dbReference type="InParanoid" id="D7UAD1"/>
<dbReference type="OrthoDB" id="5994at2759"/>
<gene>
    <name evidence="1" type="ordered locus">VIT_14s0060g00010</name>
</gene>